<evidence type="ECO:0000313" key="2">
    <source>
        <dbReference type="Proteomes" id="UP000499080"/>
    </source>
</evidence>
<dbReference type="PANTHER" id="PTHR10492">
    <property type="match status" value="1"/>
</dbReference>
<organism evidence="1 2">
    <name type="scientific">Araneus ventricosus</name>
    <name type="common">Orbweaver spider</name>
    <name type="synonym">Epeira ventricosa</name>
    <dbReference type="NCBI Taxonomy" id="182803"/>
    <lineage>
        <taxon>Eukaryota</taxon>
        <taxon>Metazoa</taxon>
        <taxon>Ecdysozoa</taxon>
        <taxon>Arthropoda</taxon>
        <taxon>Chelicerata</taxon>
        <taxon>Arachnida</taxon>
        <taxon>Araneae</taxon>
        <taxon>Araneomorphae</taxon>
        <taxon>Entelegynae</taxon>
        <taxon>Araneoidea</taxon>
        <taxon>Araneidae</taxon>
        <taxon>Araneus</taxon>
    </lineage>
</organism>
<evidence type="ECO:0008006" key="3">
    <source>
        <dbReference type="Google" id="ProtNLM"/>
    </source>
</evidence>
<comment type="caution">
    <text evidence="1">The sequence shown here is derived from an EMBL/GenBank/DDBJ whole genome shotgun (WGS) entry which is preliminary data.</text>
</comment>
<evidence type="ECO:0000313" key="1">
    <source>
        <dbReference type="EMBL" id="GBL83719.1"/>
    </source>
</evidence>
<gene>
    <name evidence="1" type="ORF">AVEN_132632_1</name>
</gene>
<dbReference type="PANTHER" id="PTHR10492:SF57">
    <property type="entry name" value="ATP-DEPENDENT DNA HELICASE"/>
    <property type="match status" value="1"/>
</dbReference>
<name>A0A4Y2AWR2_ARAVE</name>
<keyword evidence="2" id="KW-1185">Reference proteome</keyword>
<protein>
    <recommendedName>
        <fullName evidence="3">Helitron helicase-like domain-containing protein</fullName>
    </recommendedName>
</protein>
<dbReference type="OrthoDB" id="6509606at2759"/>
<dbReference type="Proteomes" id="UP000499080">
    <property type="component" value="Unassembled WGS sequence"/>
</dbReference>
<dbReference type="AlphaFoldDB" id="A0A4Y2AWR2"/>
<sequence length="612" mass="71035">MGAQIKPPRGIGPYCYRLHGQVYHRVSPLYASDQHKESYGQLYIFDSSEATEKRLSNNQNCLQHVFEKLEFMLREINPFAQSDLQMYRLVQEHPTTSVKMVFLEDKNLDMRRYNAPTLCTEVAAIFVGDNIDPPTNRDICVYPVEDTCQIISPLNQCCDPMTYPLLFPRGECSWNTGMEHVEERRTTKRTRVTQLQYYAYRLSQRNGFNILHNSDKESKIRTKDDIDKFVSAELPDPCTDLRLFQIVTKCMVHGPCGTININSPCMRDGQCCKSFPKQFKDDTEENVNGYPIYRRRATEPVQVWKYSIDNRWVVPYNPWLLKTFNAHINVEICASVKSVKYLYKYVYKGHDAASVKIQKEGALDHDEILSFVEGRYVSAPEAMWRLNEFNLSHKSHTVVRLAVHLPQQQPIVYQDGQEARAIERAALRKTTLTSWFELNKNDPSAHNISYSDIPQYYMFDKSTTNWKKRQRGGQNVIGRLPVVSILDTERYYLRMLLLRKSGAISFDDILTVYGIICITFQQACQEYGLLRGDQQWHDALNDAAQFQSPRQLRMLFAMICGFGEVEDVPDLWVQHQVSLCENFVHHYSEQTGPHYALADIEELLTSYNLSFD</sequence>
<accession>A0A4Y2AWR2</accession>
<dbReference type="EMBL" id="BGPR01000034">
    <property type="protein sequence ID" value="GBL83719.1"/>
    <property type="molecule type" value="Genomic_DNA"/>
</dbReference>
<proteinExistence type="predicted"/>
<reference evidence="1 2" key="1">
    <citation type="journal article" date="2019" name="Sci. Rep.">
        <title>Orb-weaving spider Araneus ventricosus genome elucidates the spidroin gene catalogue.</title>
        <authorList>
            <person name="Kono N."/>
            <person name="Nakamura H."/>
            <person name="Ohtoshi R."/>
            <person name="Moran D.A.P."/>
            <person name="Shinohara A."/>
            <person name="Yoshida Y."/>
            <person name="Fujiwara M."/>
            <person name="Mori M."/>
            <person name="Tomita M."/>
            <person name="Arakawa K."/>
        </authorList>
    </citation>
    <scope>NUCLEOTIDE SEQUENCE [LARGE SCALE GENOMIC DNA]</scope>
</reference>